<sequence length="91" mass="10052">MSAQVTIRACSGAQGRAQLYSVSKKRQGLSTKTERERQEVAEVIWYVGTDHGVRYTASSTAIIFSASRMVPSPIPNPRVSNRVRYKPLTPA</sequence>
<dbReference type="EMBL" id="LLXE01000697">
    <property type="protein sequence ID" value="KUM55666.1"/>
    <property type="molecule type" value="Genomic_DNA"/>
</dbReference>
<reference evidence="1 2" key="1">
    <citation type="submission" date="2015-10" db="EMBL/GenBank/DDBJ databases">
        <title>Genome sequencing of Penicillium freii.</title>
        <authorList>
            <person name="Nguyen H.D."/>
            <person name="Visagie C.M."/>
            <person name="Seifert K.A."/>
        </authorList>
    </citation>
    <scope>NUCLEOTIDE SEQUENCE [LARGE SCALE GENOMIC DNA]</scope>
    <source>
        <strain evidence="1 2">DAOM 242723</strain>
    </source>
</reference>
<comment type="caution">
    <text evidence="1">The sequence shown here is derived from an EMBL/GenBank/DDBJ whole genome shotgun (WGS) entry which is preliminary data.</text>
</comment>
<dbReference type="Proteomes" id="UP000055045">
    <property type="component" value="Unassembled WGS sequence"/>
</dbReference>
<proteinExistence type="predicted"/>
<organism evidence="1 2">
    <name type="scientific">Penicillium freii</name>
    <dbReference type="NCBI Taxonomy" id="48697"/>
    <lineage>
        <taxon>Eukaryota</taxon>
        <taxon>Fungi</taxon>
        <taxon>Dikarya</taxon>
        <taxon>Ascomycota</taxon>
        <taxon>Pezizomycotina</taxon>
        <taxon>Eurotiomycetes</taxon>
        <taxon>Eurotiomycetidae</taxon>
        <taxon>Eurotiales</taxon>
        <taxon>Aspergillaceae</taxon>
        <taxon>Penicillium</taxon>
    </lineage>
</organism>
<protein>
    <submittedName>
        <fullName evidence="1">Uncharacterized protein</fullName>
    </submittedName>
</protein>
<name>A0A101M7W9_PENFR</name>
<evidence type="ECO:0000313" key="1">
    <source>
        <dbReference type="EMBL" id="KUM55666.1"/>
    </source>
</evidence>
<gene>
    <name evidence="1" type="ORF">ACN42_g11582</name>
</gene>
<accession>A0A101M7W9</accession>
<keyword evidence="2" id="KW-1185">Reference proteome</keyword>
<evidence type="ECO:0000313" key="2">
    <source>
        <dbReference type="Proteomes" id="UP000055045"/>
    </source>
</evidence>
<dbReference type="AlphaFoldDB" id="A0A101M7W9"/>